<evidence type="ECO:0000313" key="5">
    <source>
        <dbReference type="EMBL" id="OQN97438.1"/>
    </source>
</evidence>
<name>A0A1V8SE51_9PEZI</name>
<organism evidence="5 6">
    <name type="scientific">Cryoendolithus antarcticus</name>
    <dbReference type="NCBI Taxonomy" id="1507870"/>
    <lineage>
        <taxon>Eukaryota</taxon>
        <taxon>Fungi</taxon>
        <taxon>Dikarya</taxon>
        <taxon>Ascomycota</taxon>
        <taxon>Pezizomycotina</taxon>
        <taxon>Dothideomycetes</taxon>
        <taxon>Dothideomycetidae</taxon>
        <taxon>Cladosporiales</taxon>
        <taxon>Cladosporiaceae</taxon>
        <taxon>Cryoendolithus</taxon>
    </lineage>
</organism>
<comment type="subcellular location">
    <subcellularLocation>
        <location evidence="2">Nucleus</location>
    </subcellularLocation>
</comment>
<feature type="compositionally biased region" description="Gly residues" evidence="3">
    <location>
        <begin position="148"/>
        <end position="159"/>
    </location>
</feature>
<dbReference type="PROSITE" id="PS51037">
    <property type="entry name" value="YEATS"/>
    <property type="match status" value="1"/>
</dbReference>
<dbReference type="InParanoid" id="A0A1V8SE51"/>
<dbReference type="InterPro" id="IPR027353">
    <property type="entry name" value="NET_dom"/>
</dbReference>
<dbReference type="GO" id="GO:0006355">
    <property type="term" value="P:regulation of DNA-templated transcription"/>
    <property type="evidence" value="ECO:0007669"/>
    <property type="project" value="InterPro"/>
</dbReference>
<evidence type="ECO:0000256" key="3">
    <source>
        <dbReference type="SAM" id="MobiDB-lite"/>
    </source>
</evidence>
<dbReference type="PANTHER" id="PTHR23195">
    <property type="entry name" value="YEATS DOMAIN"/>
    <property type="match status" value="1"/>
</dbReference>
<comment type="caution">
    <text evidence="5">The sequence shown here is derived from an EMBL/GenBank/DDBJ whole genome shotgun (WGS) entry which is preliminary data.</text>
</comment>
<dbReference type="EMBL" id="NAJO01000054">
    <property type="protein sequence ID" value="OQN97438.1"/>
    <property type="molecule type" value="Genomic_DNA"/>
</dbReference>
<dbReference type="InterPro" id="IPR055129">
    <property type="entry name" value="YEATS_dom"/>
</dbReference>
<sequence length="245" mass="27318">MPDVKRTVRVITQQHTTNETPEQEGFPMRAWNISIHLLTPSGDLLPATCYEKVVYLLHETFGPKRMRQTFKEPPFTIHEKGWGEFDMSILLQPVGGNRNAEQTLQHDVNFQSGPEYESTHQVTFKNPKGALLEALRESGTVGDEGAVNGKGGAVGGTPGAGPKKVRKAQSKSVDMEKLAEALPMLGEEELLQVVQMVHDNKTEETYTKNDVENGEFHVDLYTLPDPLIKQLWDFTTSKVDMSQVA</sequence>
<dbReference type="InterPro" id="IPR005033">
    <property type="entry name" value="YEATS"/>
</dbReference>
<dbReference type="STRING" id="1507870.A0A1V8SE51"/>
<dbReference type="AlphaFoldDB" id="A0A1V8SE51"/>
<dbReference type="PIRSF" id="PIRSF016551">
    <property type="entry name" value="SAS5/TFIID_14"/>
    <property type="match status" value="1"/>
</dbReference>
<feature type="domain" description="YEATS" evidence="4">
    <location>
        <begin position="1"/>
        <end position="138"/>
    </location>
</feature>
<keyword evidence="1 2" id="KW-0539">Nucleus</keyword>
<reference evidence="6" key="1">
    <citation type="submission" date="2017-03" db="EMBL/GenBank/DDBJ databases">
        <title>Genomes of endolithic fungi from Antarctica.</title>
        <authorList>
            <person name="Coleine C."/>
            <person name="Masonjones S."/>
            <person name="Stajich J.E."/>
        </authorList>
    </citation>
    <scope>NUCLEOTIDE SEQUENCE [LARGE SCALE GENOMIC DNA]</scope>
    <source>
        <strain evidence="6">CCFEE 5527</strain>
    </source>
</reference>
<dbReference type="Pfam" id="PF03366">
    <property type="entry name" value="YEATS"/>
    <property type="match status" value="1"/>
</dbReference>
<gene>
    <name evidence="5" type="ORF">B0A48_16597</name>
</gene>
<dbReference type="FunCoup" id="A0A1V8SE51">
    <property type="interactions" value="689"/>
</dbReference>
<feature type="region of interest" description="Disordered" evidence="3">
    <location>
        <begin position="142"/>
        <end position="164"/>
    </location>
</feature>
<dbReference type="GO" id="GO:0000785">
    <property type="term" value="C:chromatin"/>
    <property type="evidence" value="ECO:0007669"/>
    <property type="project" value="UniProtKB-ARBA"/>
</dbReference>
<dbReference type="CDD" id="cd16905">
    <property type="entry name" value="YEATS_Taf14_like"/>
    <property type="match status" value="1"/>
</dbReference>
<evidence type="ECO:0000313" key="6">
    <source>
        <dbReference type="Proteomes" id="UP000192596"/>
    </source>
</evidence>
<protein>
    <recommendedName>
        <fullName evidence="4">YEATS domain-containing protein</fullName>
    </recommendedName>
</protein>
<evidence type="ECO:0000259" key="4">
    <source>
        <dbReference type="PROSITE" id="PS51037"/>
    </source>
</evidence>
<keyword evidence="6" id="KW-1185">Reference proteome</keyword>
<evidence type="ECO:0000256" key="1">
    <source>
        <dbReference type="ARBA" id="ARBA00023242"/>
    </source>
</evidence>
<dbReference type="GO" id="GO:0005634">
    <property type="term" value="C:nucleus"/>
    <property type="evidence" value="ECO:0007669"/>
    <property type="project" value="UniProtKB-SubCell"/>
</dbReference>
<dbReference type="OrthoDB" id="1741717at2759"/>
<dbReference type="InterPro" id="IPR016665">
    <property type="entry name" value="Sas5/TAF14"/>
</dbReference>
<dbReference type="InterPro" id="IPR038704">
    <property type="entry name" value="YEAST_sf"/>
</dbReference>
<accession>A0A1V8SE51</accession>
<dbReference type="Proteomes" id="UP000192596">
    <property type="component" value="Unassembled WGS sequence"/>
</dbReference>
<evidence type="ECO:0000256" key="2">
    <source>
        <dbReference type="PROSITE-ProRule" id="PRU00376"/>
    </source>
</evidence>
<proteinExistence type="predicted"/>
<dbReference type="Pfam" id="PF17035">
    <property type="entry name" value="BET"/>
    <property type="match status" value="1"/>
</dbReference>
<dbReference type="Gene3D" id="2.60.40.1970">
    <property type="entry name" value="YEATS domain"/>
    <property type="match status" value="1"/>
</dbReference>